<dbReference type="GO" id="GO:0051225">
    <property type="term" value="P:spindle assembly"/>
    <property type="evidence" value="ECO:0007669"/>
    <property type="project" value="InterPro"/>
</dbReference>
<dbReference type="InterPro" id="IPR028346">
    <property type="entry name" value="HAUS2"/>
</dbReference>
<feature type="region of interest" description="Disordered" evidence="1">
    <location>
        <begin position="224"/>
        <end position="290"/>
    </location>
</feature>
<proteinExistence type="predicted"/>
<organism evidence="2 3">
    <name type="scientific">Mikania micrantha</name>
    <name type="common">bitter vine</name>
    <dbReference type="NCBI Taxonomy" id="192012"/>
    <lineage>
        <taxon>Eukaryota</taxon>
        <taxon>Viridiplantae</taxon>
        <taxon>Streptophyta</taxon>
        <taxon>Embryophyta</taxon>
        <taxon>Tracheophyta</taxon>
        <taxon>Spermatophyta</taxon>
        <taxon>Magnoliopsida</taxon>
        <taxon>eudicotyledons</taxon>
        <taxon>Gunneridae</taxon>
        <taxon>Pentapetalae</taxon>
        <taxon>asterids</taxon>
        <taxon>campanulids</taxon>
        <taxon>Asterales</taxon>
        <taxon>Asteraceae</taxon>
        <taxon>Asteroideae</taxon>
        <taxon>Heliantheae alliance</taxon>
        <taxon>Eupatorieae</taxon>
        <taxon>Mikania</taxon>
    </lineage>
</organism>
<dbReference type="AlphaFoldDB" id="A0A5N6N090"/>
<dbReference type="EMBL" id="SZYD01000014">
    <property type="protein sequence ID" value="KAD4179072.1"/>
    <property type="molecule type" value="Genomic_DNA"/>
</dbReference>
<feature type="compositionally biased region" description="Acidic residues" evidence="1">
    <location>
        <begin position="264"/>
        <end position="278"/>
    </location>
</feature>
<reference evidence="2 3" key="1">
    <citation type="submission" date="2019-05" db="EMBL/GenBank/DDBJ databases">
        <title>Mikania micrantha, genome provides insights into the molecular mechanism of rapid growth.</title>
        <authorList>
            <person name="Liu B."/>
        </authorList>
    </citation>
    <scope>NUCLEOTIDE SEQUENCE [LARGE SCALE GENOMIC DNA]</scope>
    <source>
        <strain evidence="2">NLD-2019</strain>
        <tissue evidence="2">Leaf</tissue>
    </source>
</reference>
<gene>
    <name evidence="2" type="ORF">E3N88_27663</name>
</gene>
<dbReference type="Proteomes" id="UP000326396">
    <property type="component" value="Linkage Group LG4"/>
</dbReference>
<dbReference type="Pfam" id="PF15003">
    <property type="entry name" value="HAUS2"/>
    <property type="match status" value="1"/>
</dbReference>
<feature type="compositionally biased region" description="Polar residues" evidence="1">
    <location>
        <begin position="281"/>
        <end position="290"/>
    </location>
</feature>
<accession>A0A5N6N090</accession>
<keyword evidence="3" id="KW-1185">Reference proteome</keyword>
<dbReference type="GO" id="GO:0007020">
    <property type="term" value="P:microtubule nucleation"/>
    <property type="evidence" value="ECO:0007669"/>
    <property type="project" value="TreeGrafter"/>
</dbReference>
<sequence length="290" mass="32496">MASIQGTDGNWVGKKPLRQLGGMSDVLAVAADLGYSRYRPPASQEELRNGDDLIKLLHELNVVQRKVADLHVELQGRKANMKISHLTHVSEMEKKIETLARITTILKGVIQSKDRIIARLQQPFPLEFIPVEAEYQKEFTELLKSAANDYGSLTASVSDLHWTKNFKEPPSVWGHFSLMAQYYKQEMLRPIHVALVSCTRYFEAISAMRESFATLQKLRLGPLHSPPSKYHSQRTSPAGSERAGSVWSPKDLDLGSPDMHVIENQEEELTINTDVDDANDGRSSSEGTTL</sequence>
<dbReference type="PANTHER" id="PTHR16039">
    <property type="entry name" value="HAUS AUGMIN-LIKE COMPLEX SUBUNIT 2"/>
    <property type="match status" value="1"/>
</dbReference>
<dbReference type="PANTHER" id="PTHR16039:SF1">
    <property type="entry name" value="HAUS AUGMIN-LIKE COMPLEX SUBUNIT 2"/>
    <property type="match status" value="1"/>
</dbReference>
<evidence type="ECO:0000313" key="3">
    <source>
        <dbReference type="Proteomes" id="UP000326396"/>
    </source>
</evidence>
<dbReference type="OrthoDB" id="2436605at2759"/>
<evidence type="ECO:0000313" key="2">
    <source>
        <dbReference type="EMBL" id="KAD4179072.1"/>
    </source>
</evidence>
<dbReference type="GO" id="GO:1990498">
    <property type="term" value="C:mitotic spindle microtubule"/>
    <property type="evidence" value="ECO:0007669"/>
    <property type="project" value="TreeGrafter"/>
</dbReference>
<name>A0A5N6N090_9ASTR</name>
<comment type="caution">
    <text evidence="2">The sequence shown here is derived from an EMBL/GenBank/DDBJ whole genome shotgun (WGS) entry which is preliminary data.</text>
</comment>
<evidence type="ECO:0000256" key="1">
    <source>
        <dbReference type="SAM" id="MobiDB-lite"/>
    </source>
</evidence>
<dbReference type="GO" id="GO:0031023">
    <property type="term" value="P:microtubule organizing center organization"/>
    <property type="evidence" value="ECO:0007669"/>
    <property type="project" value="InterPro"/>
</dbReference>
<protein>
    <submittedName>
        <fullName evidence="2">Uncharacterized protein</fullName>
    </submittedName>
</protein>